<dbReference type="Proteomes" id="UP000095300">
    <property type="component" value="Unassembled WGS sequence"/>
</dbReference>
<dbReference type="EnsemblMetazoa" id="SCAU005116-RB">
    <property type="protein sequence ID" value="SCAU005116-PB"/>
    <property type="gene ID" value="SCAU005116"/>
</dbReference>
<evidence type="ECO:0000313" key="2">
    <source>
        <dbReference type="EnsemblMetazoa" id="SCAU005116-PB"/>
    </source>
</evidence>
<keyword evidence="1" id="KW-0812">Transmembrane</keyword>
<evidence type="ECO:0000313" key="3">
    <source>
        <dbReference type="Proteomes" id="UP000095300"/>
    </source>
</evidence>
<proteinExistence type="predicted"/>
<organism evidence="2 3">
    <name type="scientific">Stomoxys calcitrans</name>
    <name type="common">Stable fly</name>
    <name type="synonym">Conops calcitrans</name>
    <dbReference type="NCBI Taxonomy" id="35570"/>
    <lineage>
        <taxon>Eukaryota</taxon>
        <taxon>Metazoa</taxon>
        <taxon>Ecdysozoa</taxon>
        <taxon>Arthropoda</taxon>
        <taxon>Hexapoda</taxon>
        <taxon>Insecta</taxon>
        <taxon>Pterygota</taxon>
        <taxon>Neoptera</taxon>
        <taxon>Endopterygota</taxon>
        <taxon>Diptera</taxon>
        <taxon>Brachycera</taxon>
        <taxon>Muscomorpha</taxon>
        <taxon>Muscoidea</taxon>
        <taxon>Muscidae</taxon>
        <taxon>Stomoxys</taxon>
    </lineage>
</organism>
<name>A0A1I8P611_STOCA</name>
<keyword evidence="1" id="KW-1133">Transmembrane helix</keyword>
<keyword evidence="1" id="KW-0472">Membrane</keyword>
<feature type="transmembrane region" description="Helical" evidence="1">
    <location>
        <begin position="15"/>
        <end position="34"/>
    </location>
</feature>
<keyword evidence="3" id="KW-1185">Reference proteome</keyword>
<gene>
    <name evidence="2" type="primary">106086437</name>
</gene>
<evidence type="ECO:0000256" key="1">
    <source>
        <dbReference type="SAM" id="Phobius"/>
    </source>
</evidence>
<sequence>MDSNQRSVEANETKIKIFIMYGNFCQLMPVIVFWQSRSKKTCKQKIKPPQKMKKIRCPRAIPTQHSALKTCQRASHILHKCISLCPARRKRSLHEAFYQQSEVMVPQHQGKRHPVSRNTRPQSIFQLAAIKESVNSTKKTRTEETSLRFTVCVY</sequence>
<dbReference type="VEuPathDB" id="VectorBase:SCAU005116"/>
<dbReference type="AlphaFoldDB" id="A0A1I8P611"/>
<accession>A0A1I8P611</accession>
<protein>
    <submittedName>
        <fullName evidence="2">Uncharacterized protein</fullName>
    </submittedName>
</protein>
<reference evidence="2" key="1">
    <citation type="submission" date="2020-05" db="UniProtKB">
        <authorList>
            <consortium name="EnsemblMetazoa"/>
        </authorList>
    </citation>
    <scope>IDENTIFICATION</scope>
    <source>
        <strain evidence="2">USDA</strain>
    </source>
</reference>